<reference evidence="1 2" key="1">
    <citation type="journal article" date="2014" name="BMC Genomics">
        <title>Adaptive genomic structural variation in the grape powdery mildew pathogen, Erysiphe necator.</title>
        <authorList>
            <person name="Jones L."/>
            <person name="Riaz S."/>
            <person name="Morales-Cruz A."/>
            <person name="Amrine K.C."/>
            <person name="McGuire B."/>
            <person name="Gubler W.D."/>
            <person name="Walker M.A."/>
            <person name="Cantu D."/>
        </authorList>
    </citation>
    <scope>NUCLEOTIDE SEQUENCE [LARGE SCALE GENOMIC DNA]</scope>
    <source>
        <strain evidence="2">c</strain>
    </source>
</reference>
<protein>
    <submittedName>
        <fullName evidence="1">Putative eka-like protein</fullName>
    </submittedName>
</protein>
<dbReference type="OMA" id="STTNMSH"/>
<sequence>MPAVRTKRQFTMADIAKSRARARLKKKGLAPDLIDIDTIESAVNQNHSPDIEMIDEEIDKLIAKGLESSRWATKAPTLSEKDSTPFINAGDKSKSAYRIDSPISFPTQVVQEQSCTTPASEEPAMVDLCISQASSITSTTNMSHVAPTVTENTKTLTCPPELLVVVEAEKRRVAQTAAYIEACTVAINSVEAALATLATGSQNNFVVSLKVYLRSAIAHFLRSGTAATPPTLPSRPTGPPPAVPIIKNAAKSVLPTKPHTSQAAQNKAGVTWATIA</sequence>
<gene>
    <name evidence="1" type="ORF">EV44_g3851</name>
</gene>
<evidence type="ECO:0000313" key="2">
    <source>
        <dbReference type="Proteomes" id="UP000030854"/>
    </source>
</evidence>
<name>A0A0B1P5J3_UNCNE</name>
<organism evidence="1 2">
    <name type="scientific">Uncinula necator</name>
    <name type="common">Grape powdery mildew</name>
    <dbReference type="NCBI Taxonomy" id="52586"/>
    <lineage>
        <taxon>Eukaryota</taxon>
        <taxon>Fungi</taxon>
        <taxon>Dikarya</taxon>
        <taxon>Ascomycota</taxon>
        <taxon>Pezizomycotina</taxon>
        <taxon>Leotiomycetes</taxon>
        <taxon>Erysiphales</taxon>
        <taxon>Erysiphaceae</taxon>
        <taxon>Erysiphe</taxon>
    </lineage>
</organism>
<dbReference type="AlphaFoldDB" id="A0A0B1P5J3"/>
<comment type="caution">
    <text evidence="1">The sequence shown here is derived from an EMBL/GenBank/DDBJ whole genome shotgun (WGS) entry which is preliminary data.</text>
</comment>
<dbReference type="EMBL" id="JNVN01001955">
    <property type="protein sequence ID" value="KHJ32605.1"/>
    <property type="molecule type" value="Genomic_DNA"/>
</dbReference>
<accession>A0A0B1P5J3</accession>
<dbReference type="HOGENOM" id="CLU_018153_2_1_1"/>
<keyword evidence="2" id="KW-1185">Reference proteome</keyword>
<dbReference type="Proteomes" id="UP000030854">
    <property type="component" value="Unassembled WGS sequence"/>
</dbReference>
<evidence type="ECO:0000313" key="1">
    <source>
        <dbReference type="EMBL" id="KHJ32605.1"/>
    </source>
</evidence>
<proteinExistence type="predicted"/>